<evidence type="ECO:0000256" key="6">
    <source>
        <dbReference type="ARBA" id="ARBA00023157"/>
    </source>
</evidence>
<dbReference type="Pfam" id="PF00112">
    <property type="entry name" value="Peptidase_C1"/>
    <property type="match status" value="1"/>
</dbReference>
<dbReference type="InterPro" id="IPR000668">
    <property type="entry name" value="Peptidase_C1A_C"/>
</dbReference>
<evidence type="ECO:0000256" key="1">
    <source>
        <dbReference type="ARBA" id="ARBA00008455"/>
    </source>
</evidence>
<dbReference type="PRINTS" id="PR00705">
    <property type="entry name" value="PAPAIN"/>
</dbReference>
<dbReference type="SMART" id="SM00848">
    <property type="entry name" value="Inhibitor_I29"/>
    <property type="match status" value="1"/>
</dbReference>
<reference evidence="10" key="1">
    <citation type="submission" date="2012-04" db="EMBL/GenBank/DDBJ databases">
        <title>The Genome Sequence of Loa loa.</title>
        <authorList>
            <consortium name="The Broad Institute Genome Sequencing Platform"/>
            <consortium name="Broad Institute Genome Sequencing Center for Infectious Disease"/>
            <person name="Nutman T.B."/>
            <person name="Fink D.L."/>
            <person name="Russ C."/>
            <person name="Young S."/>
            <person name="Zeng Q."/>
            <person name="Gargeya S."/>
            <person name="Alvarado L."/>
            <person name="Berlin A."/>
            <person name="Chapman S.B."/>
            <person name="Chen Z."/>
            <person name="Freedman E."/>
            <person name="Gellesch M."/>
            <person name="Goldberg J."/>
            <person name="Griggs A."/>
            <person name="Gujja S."/>
            <person name="Heilman E.R."/>
            <person name="Heiman D."/>
            <person name="Howarth C."/>
            <person name="Mehta T."/>
            <person name="Neiman D."/>
            <person name="Pearson M."/>
            <person name="Roberts A."/>
            <person name="Saif S."/>
            <person name="Shea T."/>
            <person name="Shenoy N."/>
            <person name="Sisk P."/>
            <person name="Stolte C."/>
            <person name="Sykes S."/>
            <person name="White J."/>
            <person name="Yandava C."/>
            <person name="Haas B."/>
            <person name="Henn M.R."/>
            <person name="Nusbaum C."/>
            <person name="Birren B."/>
        </authorList>
    </citation>
    <scope>NUCLEOTIDE SEQUENCE [LARGE SCALE GENOMIC DNA]</scope>
</reference>
<dbReference type="InterPro" id="IPR013128">
    <property type="entry name" value="Peptidase_C1A"/>
</dbReference>
<reference evidence="11" key="2">
    <citation type="submission" date="2016-11" db="UniProtKB">
        <authorList>
            <consortium name="WormBaseParasite"/>
        </authorList>
    </citation>
    <scope>IDENTIFICATION</scope>
</reference>
<dbReference type="Pfam" id="PF08246">
    <property type="entry name" value="Inhibitor_I29"/>
    <property type="match status" value="1"/>
</dbReference>
<sequence>MTYLKNVKEIQRHNKRYERDEETYELAINHLTDMLPEEFNKLRGFHSQKIKLSDFENVAYMKIDEPLPENVDWREKGAVSEVKEQGLCGSCWTFSAAGALEGQNFLKTGKLVNLSEQNILDCSDDSYGNYGCDGGLMMNAFKYVRENDGIDTEESYPYEGYQAQCRYSNESRGATAYDAKLLPWGDELQLQAAVASIGPISAAINSGLIRFYKKGIFSSLKCPKTVDHAVLVVGYGTEKVTLRNGTERLSDYWLIKNSWSEKWGMEGYLKLARNTTNMCGIGYYSCYPLVSTIN</sequence>
<dbReference type="InterPro" id="IPR038765">
    <property type="entry name" value="Papain-like_cys_pep_sf"/>
</dbReference>
<dbReference type="SMART" id="SM00645">
    <property type="entry name" value="Pept_C1"/>
    <property type="match status" value="1"/>
</dbReference>
<evidence type="ECO:0000256" key="7">
    <source>
        <dbReference type="ARBA" id="ARBA00069138"/>
    </source>
</evidence>
<proteinExistence type="inferred from homology"/>
<dbReference type="PROSITE" id="PS00139">
    <property type="entry name" value="THIOL_PROTEASE_CYS"/>
    <property type="match status" value="1"/>
</dbReference>
<evidence type="ECO:0000256" key="3">
    <source>
        <dbReference type="ARBA" id="ARBA00022801"/>
    </source>
</evidence>
<evidence type="ECO:0000256" key="2">
    <source>
        <dbReference type="ARBA" id="ARBA00022670"/>
    </source>
</evidence>
<keyword evidence="3" id="KW-0378">Hydrolase</keyword>
<dbReference type="InterPro" id="IPR025661">
    <property type="entry name" value="Pept_asp_AS"/>
</dbReference>
<dbReference type="InterPro" id="IPR013201">
    <property type="entry name" value="Prot_inhib_I29"/>
</dbReference>
<dbReference type="GO" id="GO:0006508">
    <property type="term" value="P:proteolysis"/>
    <property type="evidence" value="ECO:0007669"/>
    <property type="project" value="UniProtKB-KW"/>
</dbReference>
<keyword evidence="10" id="KW-1185">Reference proteome</keyword>
<dbReference type="SUPFAM" id="SSF54001">
    <property type="entry name" value="Cysteine proteinases"/>
    <property type="match status" value="1"/>
</dbReference>
<protein>
    <recommendedName>
        <fullName evidence="7">Cathepsin L-like</fullName>
    </recommendedName>
</protein>
<name>A0A1I7W318_LOALO</name>
<evidence type="ECO:0000259" key="8">
    <source>
        <dbReference type="SMART" id="SM00645"/>
    </source>
</evidence>
<evidence type="ECO:0000256" key="5">
    <source>
        <dbReference type="ARBA" id="ARBA00023145"/>
    </source>
</evidence>
<evidence type="ECO:0000259" key="9">
    <source>
        <dbReference type="SMART" id="SM00848"/>
    </source>
</evidence>
<dbReference type="PROSITE" id="PS00640">
    <property type="entry name" value="THIOL_PROTEASE_ASN"/>
    <property type="match status" value="1"/>
</dbReference>
<dbReference type="InterPro" id="IPR025660">
    <property type="entry name" value="Pept_his_AS"/>
</dbReference>
<feature type="domain" description="Peptidase C1A papain C-terminal" evidence="8">
    <location>
        <begin position="67"/>
        <end position="289"/>
    </location>
</feature>
<dbReference type="Gene3D" id="3.90.70.10">
    <property type="entry name" value="Cysteine proteinases"/>
    <property type="match status" value="1"/>
</dbReference>
<dbReference type="Proteomes" id="UP000095285">
    <property type="component" value="Unassembled WGS sequence"/>
</dbReference>
<keyword evidence="2" id="KW-0645">Protease</keyword>
<keyword evidence="5" id="KW-0865">Zymogen</keyword>
<evidence type="ECO:0000313" key="11">
    <source>
        <dbReference type="WBParaSite" id="EN70_9101"/>
    </source>
</evidence>
<feature type="domain" description="Cathepsin propeptide inhibitor" evidence="9">
    <location>
        <begin position="1"/>
        <end position="39"/>
    </location>
</feature>
<keyword evidence="4" id="KW-0788">Thiol protease</keyword>
<organism evidence="10 11">
    <name type="scientific">Loa loa</name>
    <name type="common">Eye worm</name>
    <name type="synonym">Filaria loa</name>
    <dbReference type="NCBI Taxonomy" id="7209"/>
    <lineage>
        <taxon>Eukaryota</taxon>
        <taxon>Metazoa</taxon>
        <taxon>Ecdysozoa</taxon>
        <taxon>Nematoda</taxon>
        <taxon>Chromadorea</taxon>
        <taxon>Rhabditida</taxon>
        <taxon>Spirurina</taxon>
        <taxon>Spiruromorpha</taxon>
        <taxon>Filarioidea</taxon>
        <taxon>Onchocercidae</taxon>
        <taxon>Loa</taxon>
    </lineage>
</organism>
<dbReference type="GO" id="GO:0008234">
    <property type="term" value="F:cysteine-type peptidase activity"/>
    <property type="evidence" value="ECO:0007669"/>
    <property type="project" value="UniProtKB-KW"/>
</dbReference>
<keyword evidence="6" id="KW-1015">Disulfide bond</keyword>
<dbReference type="eggNOG" id="KOG1543">
    <property type="taxonomic scope" value="Eukaryota"/>
</dbReference>
<accession>A0A1I7W318</accession>
<dbReference type="InterPro" id="IPR000169">
    <property type="entry name" value="Pept_cys_AS"/>
</dbReference>
<evidence type="ECO:0000256" key="4">
    <source>
        <dbReference type="ARBA" id="ARBA00022807"/>
    </source>
</evidence>
<dbReference type="FunFam" id="3.90.70.10:FF:000006">
    <property type="entry name" value="Cathepsin S"/>
    <property type="match status" value="1"/>
</dbReference>
<dbReference type="STRING" id="7209.A0A1I7W318"/>
<dbReference type="CDD" id="cd02248">
    <property type="entry name" value="Peptidase_C1A"/>
    <property type="match status" value="1"/>
</dbReference>
<dbReference type="AlphaFoldDB" id="A0A1I7W318"/>
<dbReference type="PANTHER" id="PTHR12411">
    <property type="entry name" value="CYSTEINE PROTEASE FAMILY C1-RELATED"/>
    <property type="match status" value="1"/>
</dbReference>
<evidence type="ECO:0000313" key="10">
    <source>
        <dbReference type="Proteomes" id="UP000095285"/>
    </source>
</evidence>
<dbReference type="PROSITE" id="PS00639">
    <property type="entry name" value="THIOL_PROTEASE_HIS"/>
    <property type="match status" value="1"/>
</dbReference>
<dbReference type="InterPro" id="IPR039417">
    <property type="entry name" value="Peptidase_C1A_papain-like"/>
</dbReference>
<dbReference type="WBParaSite" id="EN70_9101">
    <property type="protein sequence ID" value="EN70_9101"/>
    <property type="gene ID" value="EN70_9101"/>
</dbReference>
<comment type="similarity">
    <text evidence="1">Belongs to the peptidase C1 family.</text>
</comment>